<dbReference type="EMBL" id="KB199650">
    <property type="protein sequence ID" value="ESP05604.1"/>
    <property type="molecule type" value="Genomic_DNA"/>
</dbReference>
<dbReference type="PANTHER" id="PTHR23279">
    <property type="entry name" value="DEFECTIVE PROBOSCIS EXTENSION RESPONSE DPR -RELATED"/>
    <property type="match status" value="1"/>
</dbReference>
<dbReference type="HOGENOM" id="CLU_046341_3_4_1"/>
<dbReference type="Pfam" id="PF07679">
    <property type="entry name" value="I-set"/>
    <property type="match status" value="1"/>
</dbReference>
<keyword evidence="3" id="KW-1185">Reference proteome</keyword>
<proteinExistence type="predicted"/>
<dbReference type="STRING" id="225164.V4AN58"/>
<dbReference type="AlphaFoldDB" id="V4AN58"/>
<evidence type="ECO:0000259" key="1">
    <source>
        <dbReference type="PROSITE" id="PS50835"/>
    </source>
</evidence>
<dbReference type="InterPro" id="IPR036179">
    <property type="entry name" value="Ig-like_dom_sf"/>
</dbReference>
<gene>
    <name evidence="2" type="ORF">LOTGIDRAFT_102200</name>
</gene>
<dbReference type="InterPro" id="IPR007110">
    <property type="entry name" value="Ig-like_dom"/>
</dbReference>
<dbReference type="Pfam" id="PF13927">
    <property type="entry name" value="Ig_3"/>
    <property type="match status" value="1"/>
</dbReference>
<dbReference type="InterPro" id="IPR037448">
    <property type="entry name" value="Zig-8"/>
</dbReference>
<dbReference type="CTD" id="20229579"/>
<dbReference type="SMART" id="SM00408">
    <property type="entry name" value="IGc2"/>
    <property type="match status" value="2"/>
</dbReference>
<protein>
    <recommendedName>
        <fullName evidence="1">Ig-like domain-containing protein</fullName>
    </recommendedName>
</protein>
<dbReference type="InterPro" id="IPR003598">
    <property type="entry name" value="Ig_sub2"/>
</dbReference>
<dbReference type="GO" id="GO:0050808">
    <property type="term" value="P:synapse organization"/>
    <property type="evidence" value="ECO:0007669"/>
    <property type="project" value="TreeGrafter"/>
</dbReference>
<evidence type="ECO:0000313" key="2">
    <source>
        <dbReference type="EMBL" id="ESP05604.1"/>
    </source>
</evidence>
<dbReference type="RefSeq" id="XP_009044149.1">
    <property type="nucleotide sequence ID" value="XM_009045901.1"/>
</dbReference>
<dbReference type="KEGG" id="lgi:LOTGIDRAFT_102200"/>
<dbReference type="InterPro" id="IPR003599">
    <property type="entry name" value="Ig_sub"/>
</dbReference>
<dbReference type="InterPro" id="IPR013098">
    <property type="entry name" value="Ig_I-set"/>
</dbReference>
<feature type="domain" description="Ig-like" evidence="1">
    <location>
        <begin position="137"/>
        <end position="221"/>
    </location>
</feature>
<dbReference type="SUPFAM" id="SSF48726">
    <property type="entry name" value="Immunoglobulin"/>
    <property type="match status" value="2"/>
</dbReference>
<name>V4AN58_LOTGI</name>
<evidence type="ECO:0000313" key="3">
    <source>
        <dbReference type="Proteomes" id="UP000030746"/>
    </source>
</evidence>
<dbReference type="Gene3D" id="2.60.40.10">
    <property type="entry name" value="Immunoglobulins"/>
    <property type="match status" value="2"/>
</dbReference>
<accession>V4AN58</accession>
<dbReference type="CDD" id="cd00096">
    <property type="entry name" value="Ig"/>
    <property type="match status" value="1"/>
</dbReference>
<feature type="domain" description="Ig-like" evidence="1">
    <location>
        <begin position="26"/>
        <end position="117"/>
    </location>
</feature>
<dbReference type="Proteomes" id="UP000030746">
    <property type="component" value="Unassembled WGS sequence"/>
</dbReference>
<dbReference type="PROSITE" id="PS50835">
    <property type="entry name" value="IG_LIKE"/>
    <property type="match status" value="2"/>
</dbReference>
<dbReference type="PANTHER" id="PTHR23279:SF36">
    <property type="entry name" value="DEFECTIVE PROBOSCIS EXTENSION RESPONSE 9, ISOFORM A"/>
    <property type="match status" value="1"/>
</dbReference>
<dbReference type="OrthoDB" id="190835at2759"/>
<reference evidence="2 3" key="1">
    <citation type="journal article" date="2013" name="Nature">
        <title>Insights into bilaterian evolution from three spiralian genomes.</title>
        <authorList>
            <person name="Simakov O."/>
            <person name="Marletaz F."/>
            <person name="Cho S.J."/>
            <person name="Edsinger-Gonzales E."/>
            <person name="Havlak P."/>
            <person name="Hellsten U."/>
            <person name="Kuo D.H."/>
            <person name="Larsson T."/>
            <person name="Lv J."/>
            <person name="Arendt D."/>
            <person name="Savage R."/>
            <person name="Osoegawa K."/>
            <person name="de Jong P."/>
            <person name="Grimwood J."/>
            <person name="Chapman J.A."/>
            <person name="Shapiro H."/>
            <person name="Aerts A."/>
            <person name="Otillar R.P."/>
            <person name="Terry A.Y."/>
            <person name="Boore J.L."/>
            <person name="Grigoriev I.V."/>
            <person name="Lindberg D.R."/>
            <person name="Seaver E.C."/>
            <person name="Weisblat D.A."/>
            <person name="Putnam N.H."/>
            <person name="Rokhsar D.S."/>
        </authorList>
    </citation>
    <scope>NUCLEOTIDE SEQUENCE [LARGE SCALE GENOMIC DNA]</scope>
</reference>
<dbReference type="GO" id="GO:0032589">
    <property type="term" value="C:neuron projection membrane"/>
    <property type="evidence" value="ECO:0007669"/>
    <property type="project" value="TreeGrafter"/>
</dbReference>
<dbReference type="OMA" id="SEITMVC"/>
<sequence>MSNLNHFIFSAAGYSGYDDYDDGPIPRFKPTRNNYTYFVGELAVLECVVDNLGDKKVVWRKGSKLITVGSNTFVEDARIQIEHPARSNQWNLLIKQVQFKDAGVYECQISSKVRHLRYYVTLLVKGKNIQISGARFVNRGERIILTCNATGREHPPDDLDWFRNGDKLSTNFAQKIYIRKKVNLGLKTIFSRLEIRDAKLLDAGSYVCRTSDLQVTSTRINVLNSKYGALILHPNYMYILL</sequence>
<organism evidence="2 3">
    <name type="scientific">Lottia gigantea</name>
    <name type="common">Giant owl limpet</name>
    <dbReference type="NCBI Taxonomy" id="225164"/>
    <lineage>
        <taxon>Eukaryota</taxon>
        <taxon>Metazoa</taxon>
        <taxon>Spiralia</taxon>
        <taxon>Lophotrochozoa</taxon>
        <taxon>Mollusca</taxon>
        <taxon>Gastropoda</taxon>
        <taxon>Patellogastropoda</taxon>
        <taxon>Lottioidea</taxon>
        <taxon>Lottiidae</taxon>
        <taxon>Lottia</taxon>
    </lineage>
</organism>
<dbReference type="SMART" id="SM00409">
    <property type="entry name" value="IG"/>
    <property type="match status" value="2"/>
</dbReference>
<dbReference type="GeneID" id="20229579"/>
<dbReference type="InterPro" id="IPR013783">
    <property type="entry name" value="Ig-like_fold"/>
</dbReference>